<gene>
    <name evidence="1" type="ORF">RPERSI_LOCUS6136</name>
</gene>
<dbReference type="EMBL" id="CAJVQC010009604">
    <property type="protein sequence ID" value="CAG8606755.1"/>
    <property type="molecule type" value="Genomic_DNA"/>
</dbReference>
<proteinExistence type="predicted"/>
<evidence type="ECO:0000313" key="1">
    <source>
        <dbReference type="EMBL" id="CAG8606755.1"/>
    </source>
</evidence>
<sequence>MKNTNSNDKPDRAICLFQNLYTVLENMHGNTYQHSGSKKTFDVKEIYIINGRSRHPQSQGMIENSNKTLKNVLSAWMEDNDRRDWSIGLLIVTYLPESVIEDKEVSENDNNNLSDDNGDFNKIVQINNTGRSSASQSSIDSQIVNSQIYIDLEGNYTMQSQTTFNDQQMQSTADDTSKQIISVQDDFTKALNNLTSQHNIYRQVANKNLEDYHSKMKNQMLTKYKINERVYEVVFAVLLRNIYRLVCHFGIFDQTFLAGVVLPLGPKEFLKLDNPPTTMTVSMIEAARL</sequence>
<keyword evidence="2" id="KW-1185">Reference proteome</keyword>
<comment type="caution">
    <text evidence="1">The sequence shown here is derived from an EMBL/GenBank/DDBJ whole genome shotgun (WGS) entry which is preliminary data.</text>
</comment>
<dbReference type="Proteomes" id="UP000789920">
    <property type="component" value="Unassembled WGS sequence"/>
</dbReference>
<evidence type="ECO:0000313" key="2">
    <source>
        <dbReference type="Proteomes" id="UP000789920"/>
    </source>
</evidence>
<reference evidence="1" key="1">
    <citation type="submission" date="2021-06" db="EMBL/GenBank/DDBJ databases">
        <authorList>
            <person name="Kallberg Y."/>
            <person name="Tangrot J."/>
            <person name="Rosling A."/>
        </authorList>
    </citation>
    <scope>NUCLEOTIDE SEQUENCE</scope>
    <source>
        <strain evidence="1">MA461A</strain>
    </source>
</reference>
<accession>A0ACA9MQW8</accession>
<protein>
    <submittedName>
        <fullName evidence="1">30423_t:CDS:1</fullName>
    </submittedName>
</protein>
<name>A0ACA9MQW8_9GLOM</name>
<organism evidence="1 2">
    <name type="scientific">Racocetra persica</name>
    <dbReference type="NCBI Taxonomy" id="160502"/>
    <lineage>
        <taxon>Eukaryota</taxon>
        <taxon>Fungi</taxon>
        <taxon>Fungi incertae sedis</taxon>
        <taxon>Mucoromycota</taxon>
        <taxon>Glomeromycotina</taxon>
        <taxon>Glomeromycetes</taxon>
        <taxon>Diversisporales</taxon>
        <taxon>Gigasporaceae</taxon>
        <taxon>Racocetra</taxon>
    </lineage>
</organism>